<accession>A0A392QT22</accession>
<dbReference type="InterPro" id="IPR029061">
    <property type="entry name" value="THDP-binding"/>
</dbReference>
<dbReference type="GO" id="GO:0006098">
    <property type="term" value="P:pentose-phosphate shunt"/>
    <property type="evidence" value="ECO:0007669"/>
    <property type="project" value="TreeGrafter"/>
</dbReference>
<dbReference type="InterPro" id="IPR005474">
    <property type="entry name" value="Transketolase_N"/>
</dbReference>
<dbReference type="PANTHER" id="PTHR43522">
    <property type="entry name" value="TRANSKETOLASE"/>
    <property type="match status" value="1"/>
</dbReference>
<comment type="caution">
    <text evidence="2">The sequence shown here is derived from an EMBL/GenBank/DDBJ whole genome shotgun (WGS) entry which is preliminary data.</text>
</comment>
<protein>
    <submittedName>
        <fullName evidence="2">Transketolase chloroplastic-like</fullName>
    </submittedName>
</protein>
<evidence type="ECO:0000313" key="3">
    <source>
        <dbReference type="Proteomes" id="UP000265520"/>
    </source>
</evidence>
<sequence>FTTTIGYGSPNKSNSYSVHGSALGAKEVDATRNNLGWPYEPFHVPEDVKKYG</sequence>
<dbReference type="GO" id="GO:0004802">
    <property type="term" value="F:transketolase activity"/>
    <property type="evidence" value="ECO:0007669"/>
    <property type="project" value="TreeGrafter"/>
</dbReference>
<reference evidence="2 3" key="1">
    <citation type="journal article" date="2018" name="Front. Plant Sci.">
        <title>Red Clover (Trifolium pratense) and Zigzag Clover (T. medium) - A Picture of Genomic Similarities and Differences.</title>
        <authorList>
            <person name="Dluhosova J."/>
            <person name="Istvanek J."/>
            <person name="Nedelnik J."/>
            <person name="Repkova J."/>
        </authorList>
    </citation>
    <scope>NUCLEOTIDE SEQUENCE [LARGE SCALE GENOMIC DNA]</scope>
    <source>
        <strain evidence="3">cv. 10/8</strain>
        <tissue evidence="2">Leaf</tissue>
    </source>
</reference>
<feature type="non-terminal residue" evidence="2">
    <location>
        <position position="1"/>
    </location>
</feature>
<dbReference type="Gene3D" id="3.40.50.970">
    <property type="match status" value="1"/>
</dbReference>
<dbReference type="PANTHER" id="PTHR43522:SF2">
    <property type="entry name" value="TRANSKETOLASE 1-RELATED"/>
    <property type="match status" value="1"/>
</dbReference>
<dbReference type="Pfam" id="PF00456">
    <property type="entry name" value="Transketolase_N"/>
    <property type="match status" value="1"/>
</dbReference>
<evidence type="ECO:0000313" key="2">
    <source>
        <dbReference type="EMBL" id="MCI26770.1"/>
    </source>
</evidence>
<dbReference type="SUPFAM" id="SSF52518">
    <property type="entry name" value="Thiamin diphosphate-binding fold (THDP-binding)"/>
    <property type="match status" value="1"/>
</dbReference>
<proteinExistence type="predicted"/>
<evidence type="ECO:0000259" key="1">
    <source>
        <dbReference type="Pfam" id="PF00456"/>
    </source>
</evidence>
<dbReference type="EMBL" id="LXQA010155204">
    <property type="protein sequence ID" value="MCI26770.1"/>
    <property type="molecule type" value="Genomic_DNA"/>
</dbReference>
<feature type="domain" description="Transketolase N-terminal" evidence="1">
    <location>
        <begin position="2"/>
        <end position="50"/>
    </location>
</feature>
<dbReference type="InterPro" id="IPR033247">
    <property type="entry name" value="Transketolase_fam"/>
</dbReference>
<keyword evidence="3" id="KW-1185">Reference proteome</keyword>
<dbReference type="GO" id="GO:0005829">
    <property type="term" value="C:cytosol"/>
    <property type="evidence" value="ECO:0007669"/>
    <property type="project" value="TreeGrafter"/>
</dbReference>
<dbReference type="Proteomes" id="UP000265520">
    <property type="component" value="Unassembled WGS sequence"/>
</dbReference>
<name>A0A392QT22_9FABA</name>
<dbReference type="AlphaFoldDB" id="A0A392QT22"/>
<organism evidence="2 3">
    <name type="scientific">Trifolium medium</name>
    <dbReference type="NCBI Taxonomy" id="97028"/>
    <lineage>
        <taxon>Eukaryota</taxon>
        <taxon>Viridiplantae</taxon>
        <taxon>Streptophyta</taxon>
        <taxon>Embryophyta</taxon>
        <taxon>Tracheophyta</taxon>
        <taxon>Spermatophyta</taxon>
        <taxon>Magnoliopsida</taxon>
        <taxon>eudicotyledons</taxon>
        <taxon>Gunneridae</taxon>
        <taxon>Pentapetalae</taxon>
        <taxon>rosids</taxon>
        <taxon>fabids</taxon>
        <taxon>Fabales</taxon>
        <taxon>Fabaceae</taxon>
        <taxon>Papilionoideae</taxon>
        <taxon>50 kb inversion clade</taxon>
        <taxon>NPAAA clade</taxon>
        <taxon>Hologalegina</taxon>
        <taxon>IRL clade</taxon>
        <taxon>Trifolieae</taxon>
        <taxon>Trifolium</taxon>
    </lineage>
</organism>